<keyword evidence="2" id="KW-1185">Reference proteome</keyword>
<proteinExistence type="predicted"/>
<gene>
    <name evidence="1" type="ORF">ACFORO_42600</name>
</gene>
<accession>A0ABV7QXE2</accession>
<comment type="caution">
    <text evidence="1">The sequence shown here is derived from an EMBL/GenBank/DDBJ whole genome shotgun (WGS) entry which is preliminary data.</text>
</comment>
<name>A0ABV7QXE2_9PSEU</name>
<evidence type="ECO:0000313" key="1">
    <source>
        <dbReference type="EMBL" id="MFC3516913.1"/>
    </source>
</evidence>
<organism evidence="1 2">
    <name type="scientific">Amycolatopsis halotolerans</name>
    <dbReference type="NCBI Taxonomy" id="330083"/>
    <lineage>
        <taxon>Bacteria</taxon>
        <taxon>Bacillati</taxon>
        <taxon>Actinomycetota</taxon>
        <taxon>Actinomycetes</taxon>
        <taxon>Pseudonocardiales</taxon>
        <taxon>Pseudonocardiaceae</taxon>
        <taxon>Amycolatopsis</taxon>
    </lineage>
</organism>
<evidence type="ECO:0000313" key="2">
    <source>
        <dbReference type="Proteomes" id="UP001595764"/>
    </source>
</evidence>
<sequence length="302" mass="33819">MLSKANDFAVGDRVRFIKENPERRGPWSSGEAGTVIGHRSSRSVMVRWDGDLGVYNHWADNLAKIAKIAKTEGEKMTHKFETTYRGVKVPEGLTNNLGTQEAAWFKRGVDAAIEARSVARSANFGWLINDRTPIQRAALFAASNPFAFAPPVSGPPAPKYHYFRTRSRSRASGQHHYWRTADGATELYSLSDKQWRAASVTVDALRAAAQIFEVASVDVPEHIRNASKATSPNTRYFRVTGGLYGFGTWYRFSGGKLEVWGDRNGWEKSSVDRPEGLKAFWPDRHVSEVQSRDVPFRILNAN</sequence>
<protein>
    <submittedName>
        <fullName evidence="1">Uncharacterized protein</fullName>
    </submittedName>
</protein>
<dbReference type="Proteomes" id="UP001595764">
    <property type="component" value="Unassembled WGS sequence"/>
</dbReference>
<reference evidence="2" key="1">
    <citation type="journal article" date="2019" name="Int. J. Syst. Evol. Microbiol.">
        <title>The Global Catalogue of Microorganisms (GCM) 10K type strain sequencing project: providing services to taxonomists for standard genome sequencing and annotation.</title>
        <authorList>
            <consortium name="The Broad Institute Genomics Platform"/>
            <consortium name="The Broad Institute Genome Sequencing Center for Infectious Disease"/>
            <person name="Wu L."/>
            <person name="Ma J."/>
        </authorList>
    </citation>
    <scope>NUCLEOTIDE SEQUENCE [LARGE SCALE GENOMIC DNA]</scope>
    <source>
        <strain evidence="2">CGMCC 4.7682</strain>
    </source>
</reference>
<dbReference type="RefSeq" id="WP_377870227.1">
    <property type="nucleotide sequence ID" value="NZ_JBHMAY010000021.1"/>
</dbReference>
<dbReference type="EMBL" id="JBHRWI010000070">
    <property type="protein sequence ID" value="MFC3516913.1"/>
    <property type="molecule type" value="Genomic_DNA"/>
</dbReference>